<dbReference type="EMBL" id="HG001726">
    <property type="protein sequence ID" value="CDF35264.1"/>
    <property type="molecule type" value="Genomic_DNA"/>
</dbReference>
<gene>
    <name evidence="1" type="ORF">CHC_T00003918001</name>
</gene>
<keyword evidence="2" id="KW-1185">Reference proteome</keyword>
<evidence type="ECO:0000313" key="1">
    <source>
        <dbReference type="EMBL" id="CDF35264.1"/>
    </source>
</evidence>
<evidence type="ECO:0000313" key="2">
    <source>
        <dbReference type="Proteomes" id="UP000012073"/>
    </source>
</evidence>
<dbReference type="KEGG" id="ccp:CHC_T00003918001"/>
<accession>R7QB15</accession>
<organism evidence="1 2">
    <name type="scientific">Chondrus crispus</name>
    <name type="common">Carrageen Irish moss</name>
    <name type="synonym">Polymorpha crispa</name>
    <dbReference type="NCBI Taxonomy" id="2769"/>
    <lineage>
        <taxon>Eukaryota</taxon>
        <taxon>Rhodophyta</taxon>
        <taxon>Florideophyceae</taxon>
        <taxon>Rhodymeniophycidae</taxon>
        <taxon>Gigartinales</taxon>
        <taxon>Gigartinaceae</taxon>
        <taxon>Chondrus</taxon>
    </lineage>
</organism>
<protein>
    <submittedName>
        <fullName evidence="1">Uncharacterized protein</fullName>
    </submittedName>
</protein>
<proteinExistence type="predicted"/>
<dbReference type="Proteomes" id="UP000012073">
    <property type="component" value="Unassembled WGS sequence"/>
</dbReference>
<dbReference type="Gramene" id="CDF35264">
    <property type="protein sequence ID" value="CDF35264"/>
    <property type="gene ID" value="CHC_T00003918001"/>
</dbReference>
<reference evidence="2" key="1">
    <citation type="journal article" date="2013" name="Proc. Natl. Acad. Sci. U.S.A.">
        <title>Genome structure and metabolic features in the red seaweed Chondrus crispus shed light on evolution of the Archaeplastida.</title>
        <authorList>
            <person name="Collen J."/>
            <person name="Porcel B."/>
            <person name="Carre W."/>
            <person name="Ball S.G."/>
            <person name="Chaparro C."/>
            <person name="Tonon T."/>
            <person name="Barbeyron T."/>
            <person name="Michel G."/>
            <person name="Noel B."/>
            <person name="Valentin K."/>
            <person name="Elias M."/>
            <person name="Artiguenave F."/>
            <person name="Arun A."/>
            <person name="Aury J.M."/>
            <person name="Barbosa-Neto J.F."/>
            <person name="Bothwell J.H."/>
            <person name="Bouget F.Y."/>
            <person name="Brillet L."/>
            <person name="Cabello-Hurtado F."/>
            <person name="Capella-Gutierrez S."/>
            <person name="Charrier B."/>
            <person name="Cladiere L."/>
            <person name="Cock J.M."/>
            <person name="Coelho S.M."/>
            <person name="Colleoni C."/>
            <person name="Czjzek M."/>
            <person name="Da Silva C."/>
            <person name="Delage L."/>
            <person name="Denoeud F."/>
            <person name="Deschamps P."/>
            <person name="Dittami S.M."/>
            <person name="Gabaldon T."/>
            <person name="Gachon C.M."/>
            <person name="Groisillier A."/>
            <person name="Herve C."/>
            <person name="Jabbari K."/>
            <person name="Katinka M."/>
            <person name="Kloareg B."/>
            <person name="Kowalczyk N."/>
            <person name="Labadie K."/>
            <person name="Leblanc C."/>
            <person name="Lopez P.J."/>
            <person name="McLachlan D.H."/>
            <person name="Meslet-Cladiere L."/>
            <person name="Moustafa A."/>
            <person name="Nehr Z."/>
            <person name="Nyvall Collen P."/>
            <person name="Panaud O."/>
            <person name="Partensky F."/>
            <person name="Poulain J."/>
            <person name="Rensing S.A."/>
            <person name="Rousvoal S."/>
            <person name="Samson G."/>
            <person name="Symeonidi A."/>
            <person name="Weissenbach J."/>
            <person name="Zambounis A."/>
            <person name="Wincker P."/>
            <person name="Boyen C."/>
        </authorList>
    </citation>
    <scope>NUCLEOTIDE SEQUENCE [LARGE SCALE GENOMIC DNA]</scope>
    <source>
        <strain evidence="2">cv. Stackhouse</strain>
    </source>
</reference>
<dbReference type="GeneID" id="17322797"/>
<dbReference type="RefSeq" id="XP_005715083.1">
    <property type="nucleotide sequence ID" value="XM_005715026.1"/>
</dbReference>
<name>R7QB15_CHOCR</name>
<sequence length="98" mass="10706">MPCFVPRGIKIPSVRVVWRYCASRCSSFQWRCVGLFSALASVVAGKAMSGLLESAMYLIAPFAVLYMSGISSRVVSSLVGGSTLTPSRYGVRRGLFWF</sequence>
<dbReference type="AlphaFoldDB" id="R7QB15"/>